<dbReference type="InterPro" id="IPR017853">
    <property type="entry name" value="GH"/>
</dbReference>
<dbReference type="Gene3D" id="2.60.40.10">
    <property type="entry name" value="Immunoglobulins"/>
    <property type="match status" value="1"/>
</dbReference>
<dbReference type="Proteomes" id="UP000587760">
    <property type="component" value="Unassembled WGS sequence"/>
</dbReference>
<dbReference type="RefSeq" id="WP_184745598.1">
    <property type="nucleotide sequence ID" value="NZ_JACHGJ010000002.1"/>
</dbReference>
<feature type="domain" description="Fibronectin type III-like" evidence="3">
    <location>
        <begin position="680"/>
        <end position="749"/>
    </location>
</feature>
<dbReference type="FunFam" id="2.60.40.10:FF:000495">
    <property type="entry name" value="Periplasmic beta-glucosidase"/>
    <property type="match status" value="1"/>
</dbReference>
<dbReference type="Pfam" id="PF00933">
    <property type="entry name" value="Glyco_hydro_3"/>
    <property type="match status" value="1"/>
</dbReference>
<dbReference type="EC" id="3.2.1.21" evidence="4"/>
<dbReference type="InterPro" id="IPR001764">
    <property type="entry name" value="Glyco_hydro_3_N"/>
</dbReference>
<dbReference type="InterPro" id="IPR036962">
    <property type="entry name" value="Glyco_hydro_3_N_sf"/>
</dbReference>
<proteinExistence type="inferred from homology"/>
<dbReference type="SMART" id="SM01217">
    <property type="entry name" value="Fn3_like"/>
    <property type="match status" value="1"/>
</dbReference>
<evidence type="ECO:0000256" key="1">
    <source>
        <dbReference type="ARBA" id="ARBA00005336"/>
    </source>
</evidence>
<comment type="caution">
    <text evidence="4">The sequence shown here is derived from an EMBL/GenBank/DDBJ whole genome shotgun (WGS) entry which is preliminary data.</text>
</comment>
<comment type="similarity">
    <text evidence="1">Belongs to the glycosyl hydrolase 3 family.</text>
</comment>
<dbReference type="PANTHER" id="PTHR42715">
    <property type="entry name" value="BETA-GLUCOSIDASE"/>
    <property type="match status" value="1"/>
</dbReference>
<dbReference type="Gene3D" id="3.40.50.1700">
    <property type="entry name" value="Glycoside hydrolase family 3 C-terminal domain"/>
    <property type="match status" value="1"/>
</dbReference>
<dbReference type="AlphaFoldDB" id="A0A841R9M6"/>
<keyword evidence="2 4" id="KW-0378">Hydrolase</keyword>
<accession>A0A841R9M6</accession>
<dbReference type="Pfam" id="PF14310">
    <property type="entry name" value="Fn3-like"/>
    <property type="match status" value="1"/>
</dbReference>
<dbReference type="Gene3D" id="3.20.20.300">
    <property type="entry name" value="Glycoside hydrolase, family 3, N-terminal domain"/>
    <property type="match status" value="1"/>
</dbReference>
<sequence>MRSMDKRAEEIVRELRIEEKLAQLYSAWCHFSENGHIKIRSMEGFKNTYRELDMKKDFQHGIGHIVRPLGSQPISALAGVKALNSIQEYLVKHTRMGIPALPHEECLTGLMARGATLFPSGINNGSLWDEDLIGEIAEAIGYELRSVGSKLGLAPVLDVARDARWGRLEESMGEDPYLVGSLATAWVRSFQGPDEDVMATLKHFAGHSLPEGGRNHAPVRIGESELNDTMLLPFEMAVKLASPGAVMPAYHDIDGIPLHASRKYLGDVLREAWKFQGVIVSDYAGIGQLHNEHRVAEDMEEAAALALEAGVDVEFPGDECFGQAALKAIEKGKLPVALVDQAVKRVLKEKIRLGLFDKPYADEKAIDLRSESTRNTAYKAAAQSAVLLKNNGILPLENPGSLALIGPLADDKMAMLSGYSFPVHLILSGLDDEDPELKTVRTVFEEFYPGKVGFSKGCDVLTERPKEAAVFPGDLSLDGRSQKSYISYDTSGFSEAIDLARKSDTVIAVLGDLAGLFLTGTVGEGSDTSSLRLPGVQHQLLEVLLATGKPVIAVLVSGRPYSLGSLGEKCAAVLQAWLPGMYGPKAIFDLLTGRENPSGRLPVSIVENAGVMPYFYNHKLKSAGTPLHPDFAADYPFGYGLSYTSFSYSDWEIPAVPVEITGSVRGSFKITNTGPVKGADVIQIYVRDLFASRVRPVKELKAFKKVFLEPGETADVEFEIPVDMLNFTVDDFVRIVEPGDFEIMLAGNAESIEFSTTVQVTGERRPLPDNWEMKSSLTIRKHL</sequence>
<dbReference type="EMBL" id="JACHGJ010000002">
    <property type="protein sequence ID" value="MBB6479927.1"/>
    <property type="molecule type" value="Genomic_DNA"/>
</dbReference>
<dbReference type="PANTHER" id="PTHR42715:SF10">
    <property type="entry name" value="BETA-GLUCOSIDASE"/>
    <property type="match status" value="1"/>
</dbReference>
<evidence type="ECO:0000256" key="2">
    <source>
        <dbReference type="ARBA" id="ARBA00022801"/>
    </source>
</evidence>
<evidence type="ECO:0000313" key="4">
    <source>
        <dbReference type="EMBL" id="MBB6479927.1"/>
    </source>
</evidence>
<keyword evidence="5" id="KW-1185">Reference proteome</keyword>
<dbReference type="InterPro" id="IPR036881">
    <property type="entry name" value="Glyco_hydro_3_C_sf"/>
</dbReference>
<reference evidence="4 5" key="1">
    <citation type="submission" date="2020-08" db="EMBL/GenBank/DDBJ databases">
        <title>Genomic Encyclopedia of Type Strains, Phase IV (KMG-IV): sequencing the most valuable type-strain genomes for metagenomic binning, comparative biology and taxonomic classification.</title>
        <authorList>
            <person name="Goeker M."/>
        </authorList>
    </citation>
    <scope>NUCLEOTIDE SEQUENCE [LARGE SCALE GENOMIC DNA]</scope>
    <source>
        <strain evidence="4 5">DSM 2461</strain>
    </source>
</reference>
<protein>
    <submittedName>
        <fullName evidence="4">Beta-glucosidase</fullName>
        <ecNumber evidence="4">3.2.1.21</ecNumber>
    </submittedName>
</protein>
<dbReference type="InterPro" id="IPR013783">
    <property type="entry name" value="Ig-like_fold"/>
</dbReference>
<dbReference type="GO" id="GO:0008422">
    <property type="term" value="F:beta-glucosidase activity"/>
    <property type="evidence" value="ECO:0007669"/>
    <property type="project" value="UniProtKB-EC"/>
</dbReference>
<organism evidence="4 5">
    <name type="scientific">Spirochaeta isovalerica</name>
    <dbReference type="NCBI Taxonomy" id="150"/>
    <lineage>
        <taxon>Bacteria</taxon>
        <taxon>Pseudomonadati</taxon>
        <taxon>Spirochaetota</taxon>
        <taxon>Spirochaetia</taxon>
        <taxon>Spirochaetales</taxon>
        <taxon>Spirochaetaceae</taxon>
        <taxon>Spirochaeta</taxon>
    </lineage>
</organism>
<dbReference type="SUPFAM" id="SSF52279">
    <property type="entry name" value="Beta-D-glucan exohydrolase, C-terminal domain"/>
    <property type="match status" value="1"/>
</dbReference>
<dbReference type="InterPro" id="IPR050288">
    <property type="entry name" value="Cellulose_deg_GH3"/>
</dbReference>
<dbReference type="SUPFAM" id="SSF51445">
    <property type="entry name" value="(Trans)glycosidases"/>
    <property type="match status" value="1"/>
</dbReference>
<dbReference type="PRINTS" id="PR00133">
    <property type="entry name" value="GLHYDRLASE3"/>
</dbReference>
<evidence type="ECO:0000313" key="5">
    <source>
        <dbReference type="Proteomes" id="UP000587760"/>
    </source>
</evidence>
<dbReference type="InterPro" id="IPR002772">
    <property type="entry name" value="Glyco_hydro_3_C"/>
</dbReference>
<evidence type="ECO:0000259" key="3">
    <source>
        <dbReference type="SMART" id="SM01217"/>
    </source>
</evidence>
<keyword evidence="4" id="KW-0326">Glycosidase</keyword>
<gene>
    <name evidence="4" type="ORF">HNR50_001585</name>
</gene>
<dbReference type="GO" id="GO:0005975">
    <property type="term" value="P:carbohydrate metabolic process"/>
    <property type="evidence" value="ECO:0007669"/>
    <property type="project" value="InterPro"/>
</dbReference>
<dbReference type="Pfam" id="PF01915">
    <property type="entry name" value="Glyco_hydro_3_C"/>
    <property type="match status" value="1"/>
</dbReference>
<dbReference type="InterPro" id="IPR026891">
    <property type="entry name" value="Fn3-like"/>
</dbReference>
<name>A0A841R9M6_9SPIO</name>